<name>A0A1M5AW63_9GAMM</name>
<reference evidence="3" key="1">
    <citation type="submission" date="2016-11" db="EMBL/GenBank/DDBJ databases">
        <authorList>
            <person name="Varghese N."/>
            <person name="Submissions S."/>
        </authorList>
    </citation>
    <scope>NUCLEOTIDE SEQUENCE [LARGE SCALE GENOMIC DNA]</scope>
    <source>
        <strain evidence="3">DSM 14834</strain>
    </source>
</reference>
<gene>
    <name evidence="2" type="ORF">SAMN02745204_02306</name>
</gene>
<protein>
    <submittedName>
        <fullName evidence="2">Type IV pilus assembly protein PilW</fullName>
    </submittedName>
</protein>
<evidence type="ECO:0000313" key="2">
    <source>
        <dbReference type="EMBL" id="SHF34521.1"/>
    </source>
</evidence>
<dbReference type="InterPro" id="IPR012902">
    <property type="entry name" value="N_methyl_site"/>
</dbReference>
<keyword evidence="1" id="KW-0472">Membrane</keyword>
<keyword evidence="1" id="KW-1133">Transmembrane helix</keyword>
<dbReference type="AlphaFoldDB" id="A0A1M5AW63"/>
<proteinExistence type="predicted"/>
<dbReference type="STRING" id="213588.SAMN02745204_02306"/>
<dbReference type="Proteomes" id="UP000242857">
    <property type="component" value="Unassembled WGS sequence"/>
</dbReference>
<evidence type="ECO:0000256" key="1">
    <source>
        <dbReference type="SAM" id="Phobius"/>
    </source>
</evidence>
<sequence length="293" mass="31071">MSRGGAVVRSMGVGTRWQAGFGLIELMIAMVLGLLVMGAAFAVFQSNQRSFQANEGLNRIQESARVAYELMGRDIRAAGGTACSNLARPDAEHTLNAEETLLLTSPVGDNGAPAGTELVVVSGDDTAYRITSATTSSITLDSSQIADANDAFKVGDKLILCNANQLYVVTATGVTTNSVTFTPDTPVAMTTDPMAPPSTVMLARFRNVRWYRSGNGLYVSRNGAAGQQVADGVTALSFAYREANSNTYTATPTSWPNVVAVRVNMTLTGTNQVDNKTITRNVSNVISLRSRTL</sequence>
<keyword evidence="3" id="KW-1185">Reference proteome</keyword>
<organism evidence="2 3">
    <name type="scientific">Thermomonas hydrothermalis</name>
    <dbReference type="NCBI Taxonomy" id="213588"/>
    <lineage>
        <taxon>Bacteria</taxon>
        <taxon>Pseudomonadati</taxon>
        <taxon>Pseudomonadota</taxon>
        <taxon>Gammaproteobacteria</taxon>
        <taxon>Lysobacterales</taxon>
        <taxon>Lysobacteraceae</taxon>
        <taxon>Thermomonas</taxon>
    </lineage>
</organism>
<dbReference type="EMBL" id="FQUK01000065">
    <property type="protein sequence ID" value="SHF34521.1"/>
    <property type="molecule type" value="Genomic_DNA"/>
</dbReference>
<dbReference type="NCBIfam" id="TIGR02532">
    <property type="entry name" value="IV_pilin_GFxxxE"/>
    <property type="match status" value="1"/>
</dbReference>
<keyword evidence="1" id="KW-0812">Transmembrane</keyword>
<feature type="transmembrane region" description="Helical" evidence="1">
    <location>
        <begin position="21"/>
        <end position="44"/>
    </location>
</feature>
<accession>A0A1M5AW63</accession>
<dbReference type="Pfam" id="PF07963">
    <property type="entry name" value="N_methyl"/>
    <property type="match status" value="1"/>
</dbReference>
<evidence type="ECO:0000313" key="3">
    <source>
        <dbReference type="Proteomes" id="UP000242857"/>
    </source>
</evidence>
<dbReference type="OrthoDB" id="5296662at2"/>